<protein>
    <recommendedName>
        <fullName evidence="4">HTH marR-type domain-containing protein</fullName>
    </recommendedName>
</protein>
<feature type="domain" description="HTH marR-type" evidence="4">
    <location>
        <begin position="1"/>
        <end position="136"/>
    </location>
</feature>
<keyword evidence="3" id="KW-0804">Transcription</keyword>
<dbReference type="Pfam" id="PF12802">
    <property type="entry name" value="MarR_2"/>
    <property type="match status" value="1"/>
</dbReference>
<dbReference type="OrthoDB" id="384891at2"/>
<dbReference type="RefSeq" id="WP_056965491.1">
    <property type="nucleotide sequence ID" value="NZ_AYYQ01000001.1"/>
</dbReference>
<keyword evidence="1" id="KW-0805">Transcription regulation</keyword>
<dbReference type="InterPro" id="IPR036390">
    <property type="entry name" value="WH_DNA-bd_sf"/>
</dbReference>
<accession>A0A0R2ATY6</accession>
<evidence type="ECO:0000259" key="4">
    <source>
        <dbReference type="PROSITE" id="PS50995"/>
    </source>
</evidence>
<reference evidence="5 6" key="1">
    <citation type="journal article" date="2015" name="Genome Announc.">
        <title>Expanding the biotechnology potential of lactobacilli through comparative genomics of 213 strains and associated genera.</title>
        <authorList>
            <person name="Sun Z."/>
            <person name="Harris H.M."/>
            <person name="McCann A."/>
            <person name="Guo C."/>
            <person name="Argimon S."/>
            <person name="Zhang W."/>
            <person name="Yang X."/>
            <person name="Jeffery I.B."/>
            <person name="Cooney J.C."/>
            <person name="Kagawa T.F."/>
            <person name="Liu W."/>
            <person name="Song Y."/>
            <person name="Salvetti E."/>
            <person name="Wrobel A."/>
            <person name="Rasinkangas P."/>
            <person name="Parkhill J."/>
            <person name="Rea M.C."/>
            <person name="O'Sullivan O."/>
            <person name="Ritari J."/>
            <person name="Douillard F.P."/>
            <person name="Paul Ross R."/>
            <person name="Yang R."/>
            <person name="Briner A.E."/>
            <person name="Felis G.E."/>
            <person name="de Vos W.M."/>
            <person name="Barrangou R."/>
            <person name="Klaenhammer T.R."/>
            <person name="Caufield P.W."/>
            <person name="Cui Y."/>
            <person name="Zhang H."/>
            <person name="O'Toole P.W."/>
        </authorList>
    </citation>
    <scope>NUCLEOTIDE SEQUENCE [LARGE SCALE GENOMIC DNA]</scope>
    <source>
        <strain evidence="5 6">DSM 23829</strain>
    </source>
</reference>
<evidence type="ECO:0000256" key="2">
    <source>
        <dbReference type="ARBA" id="ARBA00023125"/>
    </source>
</evidence>
<dbReference type="PROSITE" id="PS50995">
    <property type="entry name" value="HTH_MARR_2"/>
    <property type="match status" value="1"/>
</dbReference>
<dbReference type="PANTHER" id="PTHR42756">
    <property type="entry name" value="TRANSCRIPTIONAL REGULATOR, MARR"/>
    <property type="match status" value="1"/>
</dbReference>
<dbReference type="InterPro" id="IPR000835">
    <property type="entry name" value="HTH_MarR-typ"/>
</dbReference>
<organism evidence="5 6">
    <name type="scientific">Apilactobacillus ozensis DSM 23829 = JCM 17196</name>
    <dbReference type="NCBI Taxonomy" id="1423781"/>
    <lineage>
        <taxon>Bacteria</taxon>
        <taxon>Bacillati</taxon>
        <taxon>Bacillota</taxon>
        <taxon>Bacilli</taxon>
        <taxon>Lactobacillales</taxon>
        <taxon>Lactobacillaceae</taxon>
        <taxon>Apilactobacillus</taxon>
    </lineage>
</organism>
<comment type="caution">
    <text evidence="5">The sequence shown here is derived from an EMBL/GenBank/DDBJ whole genome shotgun (WGS) entry which is preliminary data.</text>
</comment>
<dbReference type="AlphaFoldDB" id="A0A0R2ATY6"/>
<dbReference type="STRING" id="1423781.FD06_GL000007"/>
<keyword evidence="6" id="KW-1185">Reference proteome</keyword>
<dbReference type="Gene3D" id="1.10.10.10">
    <property type="entry name" value="Winged helix-like DNA-binding domain superfamily/Winged helix DNA-binding domain"/>
    <property type="match status" value="1"/>
</dbReference>
<dbReference type="PATRIC" id="fig|1423781.4.peg.7"/>
<evidence type="ECO:0000313" key="6">
    <source>
        <dbReference type="Proteomes" id="UP000052012"/>
    </source>
</evidence>
<proteinExistence type="predicted"/>
<dbReference type="EMBL" id="AYYQ01000001">
    <property type="protein sequence ID" value="KRM69842.1"/>
    <property type="molecule type" value="Genomic_DNA"/>
</dbReference>
<gene>
    <name evidence="5" type="ORF">FD06_GL000007</name>
</gene>
<keyword evidence="2" id="KW-0238">DNA-binding</keyword>
<dbReference type="InterPro" id="IPR036388">
    <property type="entry name" value="WH-like_DNA-bd_sf"/>
</dbReference>
<dbReference type="SUPFAM" id="SSF46785">
    <property type="entry name" value="Winged helix' DNA-binding domain"/>
    <property type="match status" value="1"/>
</dbReference>
<dbReference type="GO" id="GO:0003700">
    <property type="term" value="F:DNA-binding transcription factor activity"/>
    <property type="evidence" value="ECO:0007669"/>
    <property type="project" value="InterPro"/>
</dbReference>
<sequence>MKENFGILLKIACIQMVKRFDAFAHEYGLTSTQMSVIDFLSRRQELETFQKDIEEEFYIQKSTASVLLKRMENHNLITRSASLKDSRKKQVLLTDDAKKLQKVISQYMDTTQQNFENNFSKEEIKLLNRVMHKLIKFEKGNL</sequence>
<dbReference type="Proteomes" id="UP000052012">
    <property type="component" value="Unassembled WGS sequence"/>
</dbReference>
<evidence type="ECO:0000256" key="3">
    <source>
        <dbReference type="ARBA" id="ARBA00023163"/>
    </source>
</evidence>
<name>A0A0R2ATY6_9LACO</name>
<dbReference type="GO" id="GO:0003677">
    <property type="term" value="F:DNA binding"/>
    <property type="evidence" value="ECO:0007669"/>
    <property type="project" value="UniProtKB-KW"/>
</dbReference>
<dbReference type="PANTHER" id="PTHR42756:SF1">
    <property type="entry name" value="TRANSCRIPTIONAL REPRESSOR OF EMRAB OPERON"/>
    <property type="match status" value="1"/>
</dbReference>
<evidence type="ECO:0000256" key="1">
    <source>
        <dbReference type="ARBA" id="ARBA00023015"/>
    </source>
</evidence>
<evidence type="ECO:0000313" key="5">
    <source>
        <dbReference type="EMBL" id="KRM69842.1"/>
    </source>
</evidence>
<dbReference type="SMART" id="SM00347">
    <property type="entry name" value="HTH_MARR"/>
    <property type="match status" value="1"/>
</dbReference>